<keyword evidence="1" id="KW-0732">Signal</keyword>
<dbReference type="Pfam" id="PF04314">
    <property type="entry name" value="PCuAC"/>
    <property type="match status" value="1"/>
</dbReference>
<evidence type="ECO:0000313" key="3">
    <source>
        <dbReference type="Proteomes" id="UP000295301"/>
    </source>
</evidence>
<reference evidence="2 3" key="1">
    <citation type="submission" date="2019-03" db="EMBL/GenBank/DDBJ databases">
        <title>Ruegeria lutea sp. nov., a novel strain, isolated from marine sediment, the Masan Bay, South Korea.</title>
        <authorList>
            <person name="Kim J."/>
            <person name="Kim D.-Y."/>
            <person name="Lee S.-S."/>
        </authorList>
    </citation>
    <scope>NUCLEOTIDE SEQUENCE [LARGE SCALE GENOMIC DNA]</scope>
    <source>
        <strain evidence="2 3">318-1</strain>
    </source>
</reference>
<evidence type="ECO:0000256" key="1">
    <source>
        <dbReference type="SAM" id="SignalP"/>
    </source>
</evidence>
<dbReference type="PANTHER" id="PTHR36302">
    <property type="entry name" value="BLR7088 PROTEIN"/>
    <property type="match status" value="1"/>
</dbReference>
<proteinExistence type="predicted"/>
<evidence type="ECO:0000313" key="2">
    <source>
        <dbReference type="EMBL" id="TDK46736.1"/>
    </source>
</evidence>
<feature type="signal peptide" evidence="1">
    <location>
        <begin position="1"/>
        <end position="19"/>
    </location>
</feature>
<dbReference type="InterPro" id="IPR036182">
    <property type="entry name" value="PCuAC_sf"/>
</dbReference>
<dbReference type="InterPro" id="IPR058248">
    <property type="entry name" value="Lxx211020-like"/>
</dbReference>
<dbReference type="EMBL" id="SMUV01000066">
    <property type="protein sequence ID" value="TDK46736.1"/>
    <property type="molecule type" value="Genomic_DNA"/>
</dbReference>
<name>A0A4R5V5I0_9RHOB</name>
<dbReference type="InterPro" id="IPR007410">
    <property type="entry name" value="LpqE-like"/>
</dbReference>
<dbReference type="AlphaFoldDB" id="A0A4R5V5I0"/>
<dbReference type="NCBIfam" id="NF033672">
    <property type="entry name" value="mbn_chaper_assoc"/>
    <property type="match status" value="1"/>
</dbReference>
<accession>A0A4R5V5I0</accession>
<dbReference type="OrthoDB" id="9796962at2"/>
<dbReference type="Gene3D" id="2.60.40.1890">
    <property type="entry name" value="PCu(A)C copper chaperone"/>
    <property type="match status" value="1"/>
</dbReference>
<dbReference type="SUPFAM" id="SSF110087">
    <property type="entry name" value="DR1885-like metal-binding protein"/>
    <property type="match status" value="1"/>
</dbReference>
<feature type="chain" id="PRO_5020973422" evidence="1">
    <location>
        <begin position="20"/>
        <end position="308"/>
    </location>
</feature>
<dbReference type="RefSeq" id="WP_133359920.1">
    <property type="nucleotide sequence ID" value="NZ_SMUV01000066.1"/>
</dbReference>
<dbReference type="Proteomes" id="UP000295301">
    <property type="component" value="Unassembled WGS sequence"/>
</dbReference>
<comment type="caution">
    <text evidence="2">The sequence shown here is derived from an EMBL/GenBank/DDBJ whole genome shotgun (WGS) entry which is preliminary data.</text>
</comment>
<keyword evidence="3" id="KW-1185">Reference proteome</keyword>
<dbReference type="PANTHER" id="PTHR36302:SF1">
    <property type="entry name" value="COPPER CHAPERONE PCU(A)C"/>
    <property type="match status" value="1"/>
</dbReference>
<gene>
    <name evidence="2" type="ORF">E1832_11570</name>
</gene>
<sequence length="308" mass="32218">MKRFLALLALGLAATMTQAHEFTLGDLEVIHPNIPLPAPGAMAAAGYMVVANDSHAPERLVAVRSALSERVMMHVTEVDANGVAKMHPLQAVDIPENDSAAFEPGGRHIMFMGLTADLHEGDRVPATLVFESAGEMAVEFVVGPADRAAGHAHADHAAMDHSSMQHSAATHSAMDHGSMDHSAMAGMSDPEQIRALLMGTFDRPGAPLTVEPITLRGPVAVAGWSQGGQGGRAFLRKDADGWFVELCSGQSLVDAATFVGMGLGHADAELLAAEVNGAEAPLGAAFIARLNSFEGTVVIGRQGHDHQH</sequence>
<organism evidence="2 3">
    <name type="scientific">Antarcticimicrobium luteum</name>
    <dbReference type="NCBI Taxonomy" id="2547397"/>
    <lineage>
        <taxon>Bacteria</taxon>
        <taxon>Pseudomonadati</taxon>
        <taxon>Pseudomonadota</taxon>
        <taxon>Alphaproteobacteria</taxon>
        <taxon>Rhodobacterales</taxon>
        <taxon>Paracoccaceae</taxon>
        <taxon>Antarcticimicrobium</taxon>
    </lineage>
</organism>
<protein>
    <submittedName>
        <fullName evidence="2">Copper chaperone PCu(A)C</fullName>
    </submittedName>
</protein>